<feature type="transmembrane region" description="Helical" evidence="7">
    <location>
        <begin position="109"/>
        <end position="127"/>
    </location>
</feature>
<feature type="transmembrane region" description="Helical" evidence="7">
    <location>
        <begin position="330"/>
        <end position="349"/>
    </location>
</feature>
<dbReference type="PROSITE" id="PS50850">
    <property type="entry name" value="MFS"/>
    <property type="match status" value="1"/>
</dbReference>
<proteinExistence type="predicted"/>
<sequence length="510" mass="53077">MTTRTTSPWAALSALCLGFFMILLDSTIVSIAMPAMLRELDASLNAVVWVTSVYLLAYAVPMLLASRLGDRFGPKRLYLVGLAVFTGASLWCGLSGSVGWLIAARAVQGLGAALMTPQTLAFISHLFPPARRGTAMGMWGAVAGLATVAGPLLGGLLVDGLGWQWIFYVNVPIGVVALAATAVLVPDWQPRHAHSFDVLGILLSGAGLLCLVFGLQNGQQFGWDAGVFEFIGAGLALLVAFVVWQRFNRREPLVPLEVFANRGFSAGSLTSVAVGFSITSMFVPLIIYLQTVIGLSPLMAGVLTAPTSLLSGVVAPFVGRLSDRVNGKYLVMFGLVATAAGLVVVALQATPTGNPWTLLPGLLVSGLGIGFVFTPMSNLTMGSVPPKLTGTASGIYNTARQIGSVLGSAAVGVLLQARITAAMTEEAAKLPAAMRQRFLDSMANSANEFGSSTAGQAPPQITEAVHNGLTTAMSQTMVLPILVLLLGVISAAAMKRSARKQAAQPEPVGV</sequence>
<keyword evidence="5 7" id="KW-1133">Transmembrane helix</keyword>
<organism evidence="9 10">
    <name type="scientific">Kutzneria viridogrisea</name>
    <dbReference type="NCBI Taxonomy" id="47990"/>
    <lineage>
        <taxon>Bacteria</taxon>
        <taxon>Bacillati</taxon>
        <taxon>Actinomycetota</taxon>
        <taxon>Actinomycetes</taxon>
        <taxon>Pseudonocardiales</taxon>
        <taxon>Pseudonocardiaceae</taxon>
        <taxon>Kutzneria</taxon>
    </lineage>
</organism>
<evidence type="ECO:0000256" key="2">
    <source>
        <dbReference type="ARBA" id="ARBA00022448"/>
    </source>
</evidence>
<feature type="transmembrane region" description="Helical" evidence="7">
    <location>
        <begin position="402"/>
        <end position="421"/>
    </location>
</feature>
<feature type="transmembrane region" description="Helical" evidence="7">
    <location>
        <begin position="361"/>
        <end position="381"/>
    </location>
</feature>
<feature type="transmembrane region" description="Helical" evidence="7">
    <location>
        <begin position="196"/>
        <end position="215"/>
    </location>
</feature>
<reference evidence="9 10" key="1">
    <citation type="submission" date="2020-08" db="EMBL/GenBank/DDBJ databases">
        <title>Genomic Encyclopedia of Archaeal and Bacterial Type Strains, Phase II (KMG-II): from individual species to whole genera.</title>
        <authorList>
            <person name="Goeker M."/>
        </authorList>
    </citation>
    <scope>NUCLEOTIDE SEQUENCE [LARGE SCALE GENOMIC DNA]</scope>
    <source>
        <strain evidence="9 10">DSM 43850</strain>
    </source>
</reference>
<dbReference type="InterPro" id="IPR004638">
    <property type="entry name" value="EmrB-like"/>
</dbReference>
<keyword evidence="2" id="KW-0813">Transport</keyword>
<dbReference type="Gene3D" id="1.20.1720.10">
    <property type="entry name" value="Multidrug resistance protein D"/>
    <property type="match status" value="1"/>
</dbReference>
<evidence type="ECO:0000259" key="8">
    <source>
        <dbReference type="PROSITE" id="PS50850"/>
    </source>
</evidence>
<dbReference type="PRINTS" id="PR01036">
    <property type="entry name" value="TCRTETB"/>
</dbReference>
<feature type="transmembrane region" description="Helical" evidence="7">
    <location>
        <begin position="164"/>
        <end position="184"/>
    </location>
</feature>
<dbReference type="NCBIfam" id="TIGR00711">
    <property type="entry name" value="efflux_EmrB"/>
    <property type="match status" value="1"/>
</dbReference>
<evidence type="ECO:0000313" key="10">
    <source>
        <dbReference type="Proteomes" id="UP000517916"/>
    </source>
</evidence>
<evidence type="ECO:0000256" key="5">
    <source>
        <dbReference type="ARBA" id="ARBA00022989"/>
    </source>
</evidence>
<feature type="transmembrane region" description="Helical" evidence="7">
    <location>
        <begin position="477"/>
        <end position="494"/>
    </location>
</feature>
<dbReference type="RefSeq" id="WP_081789313.1">
    <property type="nucleotide sequence ID" value="NZ_BAAABQ010000016.1"/>
</dbReference>
<feature type="transmembrane region" description="Helical" evidence="7">
    <location>
        <begin position="139"/>
        <end position="158"/>
    </location>
</feature>
<evidence type="ECO:0000256" key="3">
    <source>
        <dbReference type="ARBA" id="ARBA00022475"/>
    </source>
</evidence>
<dbReference type="Gene3D" id="1.20.1250.20">
    <property type="entry name" value="MFS general substrate transporter like domains"/>
    <property type="match status" value="1"/>
</dbReference>
<dbReference type="InterPro" id="IPR020846">
    <property type="entry name" value="MFS_dom"/>
</dbReference>
<keyword evidence="3" id="KW-1003">Cell membrane</keyword>
<comment type="subcellular location">
    <subcellularLocation>
        <location evidence="1">Cell membrane</location>
        <topology evidence="1">Multi-pass membrane protein</topology>
    </subcellularLocation>
</comment>
<feature type="transmembrane region" description="Helical" evidence="7">
    <location>
        <begin position="12"/>
        <end position="34"/>
    </location>
</feature>
<keyword evidence="4 7" id="KW-0812">Transmembrane</keyword>
<dbReference type="InterPro" id="IPR036259">
    <property type="entry name" value="MFS_trans_sf"/>
</dbReference>
<dbReference type="SUPFAM" id="SSF103473">
    <property type="entry name" value="MFS general substrate transporter"/>
    <property type="match status" value="1"/>
</dbReference>
<feature type="transmembrane region" description="Helical" evidence="7">
    <location>
        <begin position="264"/>
        <end position="289"/>
    </location>
</feature>
<gene>
    <name evidence="9" type="ORF">BC739_006109</name>
</gene>
<feature type="transmembrane region" description="Helical" evidence="7">
    <location>
        <begin position="221"/>
        <end position="244"/>
    </location>
</feature>
<dbReference type="InterPro" id="IPR011701">
    <property type="entry name" value="MFS"/>
</dbReference>
<dbReference type="Proteomes" id="UP000517916">
    <property type="component" value="Unassembled WGS sequence"/>
</dbReference>
<dbReference type="Pfam" id="PF07690">
    <property type="entry name" value="MFS_1"/>
    <property type="match status" value="1"/>
</dbReference>
<dbReference type="EMBL" id="JACJID010000004">
    <property type="protein sequence ID" value="MBA8928892.1"/>
    <property type="molecule type" value="Genomic_DNA"/>
</dbReference>
<comment type="caution">
    <text evidence="9">The sequence shown here is derived from an EMBL/GenBank/DDBJ whole genome shotgun (WGS) entry which is preliminary data.</text>
</comment>
<evidence type="ECO:0000256" key="1">
    <source>
        <dbReference type="ARBA" id="ARBA00004651"/>
    </source>
</evidence>
<evidence type="ECO:0000256" key="6">
    <source>
        <dbReference type="ARBA" id="ARBA00023136"/>
    </source>
</evidence>
<name>A0ABR6BPS6_9PSEU</name>
<keyword evidence="10" id="KW-1185">Reference proteome</keyword>
<accession>A0ABR6BPS6</accession>
<dbReference type="PANTHER" id="PTHR42718:SF42">
    <property type="entry name" value="EXPORT PROTEIN"/>
    <property type="match status" value="1"/>
</dbReference>
<feature type="domain" description="Major facilitator superfamily (MFS) profile" evidence="8">
    <location>
        <begin position="11"/>
        <end position="499"/>
    </location>
</feature>
<feature type="transmembrane region" description="Helical" evidence="7">
    <location>
        <begin position="77"/>
        <end position="103"/>
    </location>
</feature>
<evidence type="ECO:0000313" key="9">
    <source>
        <dbReference type="EMBL" id="MBA8928892.1"/>
    </source>
</evidence>
<protein>
    <submittedName>
        <fullName evidence="9">EmrB/QacA subfamily drug resistance transporter</fullName>
    </submittedName>
</protein>
<feature type="transmembrane region" description="Helical" evidence="7">
    <location>
        <begin position="46"/>
        <end position="65"/>
    </location>
</feature>
<dbReference type="CDD" id="cd17321">
    <property type="entry name" value="MFS_MMR_MDR_like"/>
    <property type="match status" value="1"/>
</dbReference>
<evidence type="ECO:0000256" key="7">
    <source>
        <dbReference type="SAM" id="Phobius"/>
    </source>
</evidence>
<evidence type="ECO:0000256" key="4">
    <source>
        <dbReference type="ARBA" id="ARBA00022692"/>
    </source>
</evidence>
<dbReference type="PANTHER" id="PTHR42718">
    <property type="entry name" value="MAJOR FACILITATOR SUPERFAMILY MULTIDRUG TRANSPORTER MFSC"/>
    <property type="match status" value="1"/>
</dbReference>
<feature type="transmembrane region" description="Helical" evidence="7">
    <location>
        <begin position="295"/>
        <end position="318"/>
    </location>
</feature>
<keyword evidence="6 7" id="KW-0472">Membrane</keyword>